<proteinExistence type="predicted"/>
<keyword evidence="2" id="KW-1185">Reference proteome</keyword>
<organism evidence="1 2">
    <name type="scientific">Linderina macrospora</name>
    <dbReference type="NCBI Taxonomy" id="4868"/>
    <lineage>
        <taxon>Eukaryota</taxon>
        <taxon>Fungi</taxon>
        <taxon>Fungi incertae sedis</taxon>
        <taxon>Zoopagomycota</taxon>
        <taxon>Kickxellomycotina</taxon>
        <taxon>Kickxellomycetes</taxon>
        <taxon>Kickxellales</taxon>
        <taxon>Kickxellaceae</taxon>
        <taxon>Linderina</taxon>
    </lineage>
</organism>
<reference evidence="1" key="1">
    <citation type="submission" date="2022-07" db="EMBL/GenBank/DDBJ databases">
        <title>Phylogenomic reconstructions and comparative analyses of Kickxellomycotina fungi.</title>
        <authorList>
            <person name="Reynolds N.K."/>
            <person name="Stajich J.E."/>
            <person name="Barry K."/>
            <person name="Grigoriev I.V."/>
            <person name="Crous P."/>
            <person name="Smith M.E."/>
        </authorList>
    </citation>
    <scope>NUCLEOTIDE SEQUENCE</scope>
    <source>
        <strain evidence="1">NRRL 5244</strain>
    </source>
</reference>
<comment type="caution">
    <text evidence="1">The sequence shown here is derived from an EMBL/GenBank/DDBJ whole genome shotgun (WGS) entry which is preliminary data.</text>
</comment>
<accession>A0ACC1J914</accession>
<dbReference type="EMBL" id="JANBPW010001951">
    <property type="protein sequence ID" value="KAJ1942486.1"/>
    <property type="molecule type" value="Genomic_DNA"/>
</dbReference>
<dbReference type="Proteomes" id="UP001150603">
    <property type="component" value="Unassembled WGS sequence"/>
</dbReference>
<evidence type="ECO:0000313" key="2">
    <source>
        <dbReference type="Proteomes" id="UP001150603"/>
    </source>
</evidence>
<sequence length="119" mass="12883">MSLPPVGDFSTKPRLPHLGTTAQRRKNPLVSSKEQGDKQNGGDVVFPSPFGSSYSTIDTIPLDQAEEDMRTALTSIREYKKHAVIVGQKQTGPGNSDGDGGDVEIVDRIDDEGSYFSDE</sequence>
<evidence type="ECO:0000313" key="1">
    <source>
        <dbReference type="EMBL" id="KAJ1942486.1"/>
    </source>
</evidence>
<name>A0ACC1J914_9FUNG</name>
<gene>
    <name evidence="1" type="ORF">FBU59_003184</name>
</gene>
<protein>
    <submittedName>
        <fullName evidence="1">Uncharacterized protein</fullName>
    </submittedName>
</protein>